<gene>
    <name evidence="1" type="ORF">OBE_16356</name>
</gene>
<reference evidence="1" key="1">
    <citation type="journal article" date="2013" name="Environ. Microbiol.">
        <title>Microbiota from the distal guts of lean and obese adolescents exhibit partial functional redundancy besides clear differences in community structure.</title>
        <authorList>
            <person name="Ferrer M."/>
            <person name="Ruiz A."/>
            <person name="Lanza F."/>
            <person name="Haange S.B."/>
            <person name="Oberbach A."/>
            <person name="Till H."/>
            <person name="Bargiela R."/>
            <person name="Campoy C."/>
            <person name="Segura M.T."/>
            <person name="Richter M."/>
            <person name="von Bergen M."/>
            <person name="Seifert J."/>
            <person name="Suarez A."/>
        </authorList>
    </citation>
    <scope>NUCLEOTIDE SEQUENCE</scope>
</reference>
<sequence length="229" mass="26258">MGGCLMNRILKKFLQRGVDLSPVGVELREDNTNYFCTPKGASVFGWAGIDGIHFCFIRGFGEMVFSVSPMNTSPDYVHPVAENFTDFLRLILACGDVAAVEQAWMWNEAQFEAFLNENPTTQEQQQTLSEISEKMNLLPMEQPWTYIKNLQSSFDYSQIKYTEDYYDNDMTSEAELVAPEWKVYFDGDFWGHRGKDRAGKEIKLDKQFDWAGYHWVIPAAYSCSKGLVV</sequence>
<dbReference type="EMBL" id="AJWZ01011175">
    <property type="protein sequence ID" value="EKC46264.1"/>
    <property type="molecule type" value="Genomic_DNA"/>
</dbReference>
<protein>
    <submittedName>
        <fullName evidence="1">Uncharacterized protein</fullName>
    </submittedName>
</protein>
<accession>K1RRU7</accession>
<evidence type="ECO:0000313" key="1">
    <source>
        <dbReference type="EMBL" id="EKC46264.1"/>
    </source>
</evidence>
<name>K1RRU7_9ZZZZ</name>
<organism evidence="1">
    <name type="scientific">human gut metagenome</name>
    <dbReference type="NCBI Taxonomy" id="408170"/>
    <lineage>
        <taxon>unclassified sequences</taxon>
        <taxon>metagenomes</taxon>
        <taxon>organismal metagenomes</taxon>
    </lineage>
</organism>
<comment type="caution">
    <text evidence="1">The sequence shown here is derived from an EMBL/GenBank/DDBJ whole genome shotgun (WGS) entry which is preliminary data.</text>
</comment>
<proteinExistence type="predicted"/>
<dbReference type="AlphaFoldDB" id="K1RRU7"/>
<feature type="non-terminal residue" evidence="1">
    <location>
        <position position="229"/>
    </location>
</feature>